<evidence type="ECO:0000313" key="1">
    <source>
        <dbReference type="EMBL" id="CBG67296.1"/>
    </source>
</evidence>
<evidence type="ECO:0000313" key="2">
    <source>
        <dbReference type="Proteomes" id="UP000001444"/>
    </source>
</evidence>
<dbReference type="EMBL" id="FN554889">
    <property type="protein sequence ID" value="CBG67296.1"/>
    <property type="molecule type" value="Genomic_DNA"/>
</dbReference>
<keyword evidence="2" id="KW-1185">Reference proteome</keyword>
<name>C9ZBF0_STRSW</name>
<sequence>MPEQLTVVIRAVGVGEWTTGTAVRLRPARHRTAGHAPGWITASELAGRV</sequence>
<dbReference type="Proteomes" id="UP000001444">
    <property type="component" value="Chromosome"/>
</dbReference>
<accession>C9ZBF0</accession>
<reference evidence="1 2" key="1">
    <citation type="journal article" date="2010" name="Mol. Plant Microbe Interact.">
        <title>Streptomyces scabies 87-22 contains a coronafacic acid-like biosynthetic cluster that contributes to plant-microbe interactions.</title>
        <authorList>
            <person name="Bignell D.R."/>
            <person name="Seipke R.F."/>
            <person name="Huguet-Tapia J.C."/>
            <person name="Chambers A.H."/>
            <person name="Parry R.J."/>
            <person name="Loria R."/>
        </authorList>
    </citation>
    <scope>NUCLEOTIDE SEQUENCE [LARGE SCALE GENOMIC DNA]</scope>
    <source>
        <strain evidence="1 2">87.22</strain>
    </source>
</reference>
<gene>
    <name evidence="1" type="ordered locus">SCAB_0661</name>
</gene>
<dbReference type="KEGG" id="scb:SCAB_0661"/>
<protein>
    <submittedName>
        <fullName evidence="1">Uncharacterized protein</fullName>
    </submittedName>
</protein>
<organism evidence="1 2">
    <name type="scientific">Streptomyces scabiei (strain 87.22)</name>
    <dbReference type="NCBI Taxonomy" id="680198"/>
    <lineage>
        <taxon>Bacteria</taxon>
        <taxon>Bacillati</taxon>
        <taxon>Actinomycetota</taxon>
        <taxon>Actinomycetes</taxon>
        <taxon>Kitasatosporales</taxon>
        <taxon>Streptomycetaceae</taxon>
        <taxon>Streptomyces</taxon>
    </lineage>
</organism>
<dbReference type="AlphaFoldDB" id="C9ZBF0"/>
<proteinExistence type="predicted"/>
<dbReference type="HOGENOM" id="CLU_3141414_0_0_11"/>